<protein>
    <submittedName>
        <fullName evidence="1">Uncharacterized protein</fullName>
    </submittedName>
</protein>
<organism evidence="1 2">
    <name type="scientific">Bacillus cereus (strain AH187)</name>
    <dbReference type="NCBI Taxonomy" id="405534"/>
    <lineage>
        <taxon>Bacteria</taxon>
        <taxon>Bacillati</taxon>
        <taxon>Bacillota</taxon>
        <taxon>Bacilli</taxon>
        <taxon>Bacillales</taxon>
        <taxon>Bacillaceae</taxon>
        <taxon>Bacillus</taxon>
        <taxon>Bacillus cereus group</taxon>
    </lineage>
</organism>
<dbReference type="KEGG" id="bcr:BCAH187_E0006"/>
<evidence type="ECO:0000313" key="2">
    <source>
        <dbReference type="Proteomes" id="UP000002214"/>
    </source>
</evidence>
<reference evidence="1 2" key="1">
    <citation type="submission" date="2008-10" db="EMBL/GenBank/DDBJ databases">
        <title>Genome sequence of Bacillus cereus AH187.</title>
        <authorList>
            <person name="Dodson R.J."/>
            <person name="Durkin A.S."/>
            <person name="Rosovitz M.J."/>
            <person name="Rasko D.A."/>
            <person name="Kolsto A.B."/>
            <person name="Okstad O.A."/>
            <person name="Ravel J."/>
            <person name="Sutton G."/>
        </authorList>
    </citation>
    <scope>NUCLEOTIDE SEQUENCE [LARGE SCALE GENOMIC DNA]</scope>
    <source>
        <strain evidence="1 2">AH187</strain>
        <plasmid evidence="2">Plasmid pAH187_45</plasmid>
    </source>
</reference>
<keyword evidence="1" id="KW-0614">Plasmid</keyword>
<proteinExistence type="predicted"/>
<dbReference type="EMBL" id="CP001180">
    <property type="protein sequence ID" value="ACJ82883.1"/>
    <property type="molecule type" value="Genomic_DNA"/>
</dbReference>
<dbReference type="HOGENOM" id="CLU_3265216_0_0_9"/>
<name>B7I1L5_BACC7</name>
<accession>B7I1L5</accession>
<sequence length="41" mass="5073">MDFRGKPYGRTPIFKISPLERRERIDSIIKEYHAIYWFDLN</sequence>
<gene>
    <name evidence="1" type="ordered locus">BCAH187_E0006</name>
</gene>
<dbReference type="Proteomes" id="UP000002214">
    <property type="component" value="Plasmid pAH187_45"/>
</dbReference>
<geneLocation type="plasmid" evidence="1 2">
    <name>pAH187_45</name>
</geneLocation>
<dbReference type="AlphaFoldDB" id="B7I1L5"/>
<evidence type="ECO:0000313" key="1">
    <source>
        <dbReference type="EMBL" id="ACJ82883.1"/>
    </source>
</evidence>